<dbReference type="InterPro" id="IPR029068">
    <property type="entry name" value="Glyas_Bleomycin-R_OHBP_Dase"/>
</dbReference>
<accession>A0A7Z7LGQ9</accession>
<evidence type="ECO:0000313" key="2">
    <source>
        <dbReference type="Proteomes" id="UP000250796"/>
    </source>
</evidence>
<name>A0A7Z7LGQ9_9BACT</name>
<organism evidence="1 2">
    <name type="scientific">Mesotoga infera</name>
    <dbReference type="NCBI Taxonomy" id="1236046"/>
    <lineage>
        <taxon>Bacteria</taxon>
        <taxon>Thermotogati</taxon>
        <taxon>Thermotogota</taxon>
        <taxon>Thermotogae</taxon>
        <taxon>Kosmotogales</taxon>
        <taxon>Kosmotogaceae</taxon>
        <taxon>Mesotoga</taxon>
    </lineage>
</organism>
<protein>
    <submittedName>
        <fullName evidence="1">Glyoxalase/bleomycin resistance protein</fullName>
    </submittedName>
</protein>
<dbReference type="KEGG" id="minf:MESINF_2269"/>
<dbReference type="Gene3D" id="3.10.180.10">
    <property type="entry name" value="2,3-Dihydroxybiphenyl 1,2-Dioxygenase, domain 1"/>
    <property type="match status" value="1"/>
</dbReference>
<dbReference type="AlphaFoldDB" id="A0A7Z7LGQ9"/>
<dbReference type="EMBL" id="LS974202">
    <property type="protein sequence ID" value="SSC13709.1"/>
    <property type="molecule type" value="Genomic_DNA"/>
</dbReference>
<reference evidence="1 2" key="1">
    <citation type="submission" date="2017-01" db="EMBL/GenBank/DDBJ databases">
        <authorList>
            <person name="Erauso G."/>
        </authorList>
    </citation>
    <scope>NUCLEOTIDE SEQUENCE [LARGE SCALE GENOMIC DNA]</scope>
    <source>
        <strain evidence="1">MESINF1</strain>
    </source>
</reference>
<gene>
    <name evidence="1" type="ORF">MESINF_2269</name>
</gene>
<evidence type="ECO:0000313" key="1">
    <source>
        <dbReference type="EMBL" id="SSC13709.1"/>
    </source>
</evidence>
<dbReference type="CDD" id="cd06587">
    <property type="entry name" value="VOC"/>
    <property type="match status" value="1"/>
</dbReference>
<dbReference type="SUPFAM" id="SSF54593">
    <property type="entry name" value="Glyoxalase/Bleomycin resistance protein/Dihydroxybiphenyl dioxygenase"/>
    <property type="match status" value="1"/>
</dbReference>
<sequence>MKINGVIFFLGCHSLEKINEFYQGFLGLELFRDQRNCRIYSVPSGGMIGFCEHLPVEAGTLSPIMTFLTEFVDDFHEKAIKLGMAPDRPSINEKFGIYHFFLKDPEGYRVEIQKFLD</sequence>
<keyword evidence="2" id="KW-1185">Reference proteome</keyword>
<dbReference type="Proteomes" id="UP000250796">
    <property type="component" value="Chromosome MESINF"/>
</dbReference>
<proteinExistence type="predicted"/>